<feature type="transmembrane region" description="Helical" evidence="1">
    <location>
        <begin position="255"/>
        <end position="276"/>
    </location>
</feature>
<feature type="non-terminal residue" evidence="3">
    <location>
        <position position="278"/>
    </location>
</feature>
<organism evidence="3">
    <name type="scientific">marine sediment metagenome</name>
    <dbReference type="NCBI Taxonomy" id="412755"/>
    <lineage>
        <taxon>unclassified sequences</taxon>
        <taxon>metagenomes</taxon>
        <taxon>ecological metagenomes</taxon>
    </lineage>
</organism>
<keyword evidence="1" id="KW-1133">Transmembrane helix</keyword>
<keyword evidence="1" id="KW-0812">Transmembrane</keyword>
<dbReference type="Pfam" id="PF12704">
    <property type="entry name" value="MacB_PCD"/>
    <property type="match status" value="1"/>
</dbReference>
<name>X1BZ37_9ZZZZ</name>
<dbReference type="AlphaFoldDB" id="X1BZ37"/>
<keyword evidence="1" id="KW-0472">Membrane</keyword>
<dbReference type="EMBL" id="BART01026719">
    <property type="protein sequence ID" value="GAH00267.1"/>
    <property type="molecule type" value="Genomic_DNA"/>
</dbReference>
<evidence type="ECO:0000259" key="2">
    <source>
        <dbReference type="Pfam" id="PF12704"/>
    </source>
</evidence>
<feature type="non-terminal residue" evidence="3">
    <location>
        <position position="1"/>
    </location>
</feature>
<protein>
    <recommendedName>
        <fullName evidence="2">MacB-like periplasmic core domain-containing protein</fullName>
    </recommendedName>
</protein>
<proteinExistence type="predicted"/>
<feature type="transmembrane region" description="Helical" evidence="1">
    <location>
        <begin position="25"/>
        <end position="45"/>
    </location>
</feature>
<feature type="domain" description="MacB-like periplasmic core" evidence="2">
    <location>
        <begin position="24"/>
        <end position="232"/>
    </location>
</feature>
<sequence>NWLSQITSVTAFNIRTLPQRMGSSATAIFGIAGVVAVMVGVLSIAQGIVQTMNNSASADNVVVLRSGSNTELMSILLGDDTRIIAEAPGLARNESGAIASPELFVIINLLKRATGTDANVPLRGVSRNALDVRDSFRVVEGRMFEWGLNEVIVGVGALIEFQGLEVGSTITVAQEEWPVVGIFETGGGLAETEIWVDASVLQPAYRRGNSYQAVYAKLESPGAYQEFKDALTSDPRLNVKPMRESEYYEEQSAMLYKLVTGLGTLIALIMGFGAVFGA</sequence>
<evidence type="ECO:0000313" key="3">
    <source>
        <dbReference type="EMBL" id="GAH00267.1"/>
    </source>
</evidence>
<accession>X1BZ37</accession>
<gene>
    <name evidence="3" type="ORF">S01H4_47561</name>
</gene>
<evidence type="ECO:0000256" key="1">
    <source>
        <dbReference type="SAM" id="Phobius"/>
    </source>
</evidence>
<comment type="caution">
    <text evidence="3">The sequence shown here is derived from an EMBL/GenBank/DDBJ whole genome shotgun (WGS) entry which is preliminary data.</text>
</comment>
<reference evidence="3" key="1">
    <citation type="journal article" date="2014" name="Front. Microbiol.">
        <title>High frequency of phylogenetically diverse reductive dehalogenase-homologous genes in deep subseafloor sedimentary metagenomes.</title>
        <authorList>
            <person name="Kawai M."/>
            <person name="Futagami T."/>
            <person name="Toyoda A."/>
            <person name="Takaki Y."/>
            <person name="Nishi S."/>
            <person name="Hori S."/>
            <person name="Arai W."/>
            <person name="Tsubouchi T."/>
            <person name="Morono Y."/>
            <person name="Uchiyama I."/>
            <person name="Ito T."/>
            <person name="Fujiyama A."/>
            <person name="Inagaki F."/>
            <person name="Takami H."/>
        </authorList>
    </citation>
    <scope>NUCLEOTIDE SEQUENCE</scope>
    <source>
        <strain evidence="3">Expedition CK06-06</strain>
    </source>
</reference>
<dbReference type="InterPro" id="IPR025857">
    <property type="entry name" value="MacB_PCD"/>
</dbReference>